<feature type="compositionally biased region" description="Polar residues" evidence="1">
    <location>
        <begin position="172"/>
        <end position="188"/>
    </location>
</feature>
<dbReference type="InParanoid" id="S0EUN0"/>
<dbReference type="EMBL" id="HF951689">
    <property type="protein sequence ID" value="CCW34057.1"/>
    <property type="molecule type" value="Genomic_DNA"/>
</dbReference>
<protein>
    <submittedName>
        <fullName evidence="3">Uncharacterized protein</fullName>
    </submittedName>
</protein>
<proteinExistence type="predicted"/>
<reference evidence="4" key="1">
    <citation type="submission" date="2013-03" db="EMBL/GenBank/DDBJ databases">
        <title>Genome sequence of Chthonomonas calidirosea, the first sequenced genome from the Armatimonadetes phylum (formally candidate division OP10).</title>
        <authorList>
            <person name="Lee K.C.Y."/>
            <person name="Morgan X.C."/>
            <person name="Dunfield P.F."/>
            <person name="Tamas I."/>
            <person name="Houghton K.M."/>
            <person name="Vyssotski M."/>
            <person name="Ryan J.L.J."/>
            <person name="Lagutin K."/>
            <person name="McDonald I.R."/>
            <person name="Stott M.B."/>
        </authorList>
    </citation>
    <scope>NUCLEOTIDE SEQUENCE [LARGE SCALE GENOMIC DNA]</scope>
    <source>
        <strain evidence="4">DSM 23976 / ICMP 18418 / T49</strain>
    </source>
</reference>
<dbReference type="HOGENOM" id="CLU_1438750_0_0_0"/>
<feature type="region of interest" description="Disordered" evidence="1">
    <location>
        <begin position="123"/>
        <end position="188"/>
    </location>
</feature>
<dbReference type="RefSeq" id="WP_016481621.1">
    <property type="nucleotide sequence ID" value="NC_021487.1"/>
</dbReference>
<keyword evidence="4" id="KW-1185">Reference proteome</keyword>
<keyword evidence="2" id="KW-0472">Membrane</keyword>
<dbReference type="AlphaFoldDB" id="S0EUN0"/>
<sequence>MHPSHGHGGSPTPGARYEKSDLTPQAAAMTLFGLALLATIAAFVIWLFKPYILHVAPERTSKFPIPREAVRPAEPRLQANPTIDIENLRKDEDFILNTYSRDPISHRLHIPVERAMEIVAREGLPTRPNPAQPDPMEPNEPSYTVGQASDQLPQATMQGAKGESETGMPRPNISTETYQPGMSSMGSP</sequence>
<feature type="compositionally biased region" description="Pro residues" evidence="1">
    <location>
        <begin position="127"/>
        <end position="138"/>
    </location>
</feature>
<feature type="transmembrane region" description="Helical" evidence="2">
    <location>
        <begin position="26"/>
        <end position="48"/>
    </location>
</feature>
<feature type="compositionally biased region" description="Polar residues" evidence="1">
    <location>
        <begin position="141"/>
        <end position="157"/>
    </location>
</feature>
<evidence type="ECO:0000256" key="2">
    <source>
        <dbReference type="SAM" id="Phobius"/>
    </source>
</evidence>
<keyword evidence="2" id="KW-0812">Transmembrane</keyword>
<dbReference type="PATRIC" id="fig|1303518.3.peg.220"/>
<dbReference type="Proteomes" id="UP000014227">
    <property type="component" value="Chromosome I"/>
</dbReference>
<evidence type="ECO:0000256" key="1">
    <source>
        <dbReference type="SAM" id="MobiDB-lite"/>
    </source>
</evidence>
<organism evidence="3 4">
    <name type="scientific">Chthonomonas calidirosea (strain DSM 23976 / ICMP 18418 / T49)</name>
    <dbReference type="NCBI Taxonomy" id="1303518"/>
    <lineage>
        <taxon>Bacteria</taxon>
        <taxon>Bacillati</taxon>
        <taxon>Armatimonadota</taxon>
        <taxon>Chthonomonadia</taxon>
        <taxon>Chthonomonadales</taxon>
        <taxon>Chthonomonadaceae</taxon>
        <taxon>Chthonomonas</taxon>
    </lineage>
</organism>
<name>S0EUN0_CHTCT</name>
<dbReference type="KEGG" id="ccz:CCALI_00220"/>
<keyword evidence="2" id="KW-1133">Transmembrane helix</keyword>
<evidence type="ECO:0000313" key="4">
    <source>
        <dbReference type="Proteomes" id="UP000014227"/>
    </source>
</evidence>
<evidence type="ECO:0000313" key="3">
    <source>
        <dbReference type="EMBL" id="CCW34057.1"/>
    </source>
</evidence>
<dbReference type="OrthoDB" id="129807at2"/>
<dbReference type="STRING" id="454171.CP488_00937"/>
<accession>S0EUN0</accession>
<gene>
    <name evidence="3" type="ORF">CCALI_00220</name>
</gene>